<dbReference type="InterPro" id="IPR000432">
    <property type="entry name" value="DNA_mismatch_repair_MutS_C"/>
</dbReference>
<keyword evidence="3" id="KW-0238">DNA-binding</keyword>
<dbReference type="RefSeq" id="WP_095916963.1">
    <property type="nucleotide sequence ID" value="NZ_CP022388.1"/>
</dbReference>
<feature type="transmembrane region" description="Helical" evidence="4">
    <location>
        <begin position="234"/>
        <end position="251"/>
    </location>
</feature>
<dbReference type="SMART" id="SM00534">
    <property type="entry name" value="MUTSac"/>
    <property type="match status" value="1"/>
</dbReference>
<dbReference type="SUPFAM" id="SSF48334">
    <property type="entry name" value="DNA repair protein MutS, domain III"/>
    <property type="match status" value="1"/>
</dbReference>
<feature type="transmembrane region" description="Helical" evidence="4">
    <location>
        <begin position="210"/>
        <end position="228"/>
    </location>
</feature>
<evidence type="ECO:0000259" key="5">
    <source>
        <dbReference type="SMART" id="SM00534"/>
    </source>
</evidence>
<accession>A0A250G230</accession>
<keyword evidence="4" id="KW-0812">Transmembrane</keyword>
<name>A0A250G230_9FLAO</name>
<dbReference type="AlphaFoldDB" id="A0A250G230"/>
<dbReference type="PANTHER" id="PTHR11361:SF99">
    <property type="entry name" value="DNA MISMATCH REPAIR PROTEIN"/>
    <property type="match status" value="1"/>
</dbReference>
<keyword evidence="1" id="KW-0547">Nucleotide-binding</keyword>
<dbReference type="Proteomes" id="UP000243136">
    <property type="component" value="Chromosome"/>
</dbReference>
<dbReference type="GO" id="GO:0005829">
    <property type="term" value="C:cytosol"/>
    <property type="evidence" value="ECO:0007669"/>
    <property type="project" value="TreeGrafter"/>
</dbReference>
<organism evidence="6 7">
    <name type="scientific">Capnocytophaga canimorsus</name>
    <dbReference type="NCBI Taxonomy" id="28188"/>
    <lineage>
        <taxon>Bacteria</taxon>
        <taxon>Pseudomonadati</taxon>
        <taxon>Bacteroidota</taxon>
        <taxon>Flavobacteriia</taxon>
        <taxon>Flavobacteriales</taxon>
        <taxon>Flavobacteriaceae</taxon>
        <taxon>Capnocytophaga</taxon>
    </lineage>
</organism>
<keyword evidence="4" id="KW-1133">Transmembrane helix</keyword>
<sequence length="589" mass="68276">MQEKYTAFIEKYEKALHKQSQISNRISFLRLLLALLLVFSLYKTFTQEPILPYLVADLVLIITFVVLLKIHQKNALQRKLTQTLLQINKAEYDYLTENKKTWYDGASYINPQHDYSYDLDIFGTESLYHHLNRTATEAGKYALAQELLSHNTSQQILKKQKATDELAKEVVWRQEFYALAKMVSDLPDNEQKLRHWAKQNHISIHRKWQYVAYISPILFFLNLLLVYVFEIRIVPVYFFFILNLVIAYAHLKPLLKESLNMGRIFQTMQFYKRLFEKIEEANFQSETLQQLQKQLKTSEYKASAEIARLGNALGQLDSISNILASVVFNGTLLYHLHIYFSVIRWKRQYAHLLPLWLDTVGTFEAISSVANHTFNHPHYVFPELNETHRFEFSDLGHPLIMKNGVRNDFHLGSKQMILLTGSNMSGKSTFLRTIGINLTLAQVGAKICATKATLCPIRVVTSMRQFDSLSSGESYFFAEIKRLKHIMEQLTERPCFVLLDEILRGTNSDDKQQGTKGVLVKLLSLSAQGILATHDLEICKMAEQYPQLNNFRFEGQIIDNELYFDYKLKSGVCTNKSATFLMKKLEIIS</sequence>
<feature type="transmembrane region" description="Helical" evidence="4">
    <location>
        <begin position="51"/>
        <end position="70"/>
    </location>
</feature>
<feature type="domain" description="DNA mismatch repair proteins mutS family" evidence="5">
    <location>
        <begin position="414"/>
        <end position="589"/>
    </location>
</feature>
<dbReference type="Gene3D" id="3.40.50.300">
    <property type="entry name" value="P-loop containing nucleotide triphosphate hydrolases"/>
    <property type="match status" value="1"/>
</dbReference>
<dbReference type="InterPro" id="IPR027417">
    <property type="entry name" value="P-loop_NTPase"/>
</dbReference>
<dbReference type="Pfam" id="PF00488">
    <property type="entry name" value="MutS_V"/>
    <property type="match status" value="1"/>
</dbReference>
<keyword evidence="4" id="KW-0472">Membrane</keyword>
<reference evidence="7" key="1">
    <citation type="submission" date="2017-06" db="EMBL/GenBank/DDBJ databases">
        <title>Capnocytophaga spp. assemblies.</title>
        <authorList>
            <person name="Gulvik C.A."/>
        </authorList>
    </citation>
    <scope>NUCLEOTIDE SEQUENCE [LARGE SCALE GENOMIC DNA]</scope>
    <source>
        <strain evidence="7">H5594</strain>
    </source>
</reference>
<evidence type="ECO:0000256" key="3">
    <source>
        <dbReference type="ARBA" id="ARBA00023125"/>
    </source>
</evidence>
<evidence type="ECO:0000256" key="2">
    <source>
        <dbReference type="ARBA" id="ARBA00022840"/>
    </source>
</evidence>
<evidence type="ECO:0000256" key="1">
    <source>
        <dbReference type="ARBA" id="ARBA00022741"/>
    </source>
</evidence>
<dbReference type="SUPFAM" id="SSF52540">
    <property type="entry name" value="P-loop containing nucleoside triphosphate hydrolases"/>
    <property type="match status" value="1"/>
</dbReference>
<proteinExistence type="predicted"/>
<dbReference type="InterPro" id="IPR036187">
    <property type="entry name" value="DNA_mismatch_repair_MutS_sf"/>
</dbReference>
<dbReference type="InterPro" id="IPR045076">
    <property type="entry name" value="MutS"/>
</dbReference>
<dbReference type="PANTHER" id="PTHR11361">
    <property type="entry name" value="DNA MISMATCH REPAIR PROTEIN MUTS FAMILY MEMBER"/>
    <property type="match status" value="1"/>
</dbReference>
<evidence type="ECO:0000313" key="7">
    <source>
        <dbReference type="Proteomes" id="UP000243136"/>
    </source>
</evidence>
<dbReference type="GO" id="GO:0006298">
    <property type="term" value="P:mismatch repair"/>
    <property type="evidence" value="ECO:0007669"/>
    <property type="project" value="InterPro"/>
</dbReference>
<dbReference type="GO" id="GO:0005524">
    <property type="term" value="F:ATP binding"/>
    <property type="evidence" value="ECO:0007669"/>
    <property type="project" value="UniProtKB-KW"/>
</dbReference>
<gene>
    <name evidence="6" type="ORF">CGC56_04330</name>
</gene>
<evidence type="ECO:0000256" key="4">
    <source>
        <dbReference type="SAM" id="Phobius"/>
    </source>
</evidence>
<dbReference type="Gene3D" id="1.10.1420.10">
    <property type="match status" value="1"/>
</dbReference>
<dbReference type="GO" id="GO:0030983">
    <property type="term" value="F:mismatched DNA binding"/>
    <property type="evidence" value="ECO:0007669"/>
    <property type="project" value="InterPro"/>
</dbReference>
<evidence type="ECO:0000313" key="6">
    <source>
        <dbReference type="EMBL" id="ATA91460.1"/>
    </source>
</evidence>
<protein>
    <submittedName>
        <fullName evidence="6">DNA mismatch repair protein</fullName>
    </submittedName>
</protein>
<dbReference type="GO" id="GO:0140664">
    <property type="term" value="F:ATP-dependent DNA damage sensor activity"/>
    <property type="evidence" value="ECO:0007669"/>
    <property type="project" value="InterPro"/>
</dbReference>
<dbReference type="EMBL" id="CP022388">
    <property type="protein sequence ID" value="ATA91460.1"/>
    <property type="molecule type" value="Genomic_DNA"/>
</dbReference>
<feature type="transmembrane region" description="Helical" evidence="4">
    <location>
        <begin position="28"/>
        <end position="45"/>
    </location>
</feature>
<keyword evidence="2" id="KW-0067">ATP-binding</keyword>